<gene>
    <name evidence="2" type="ORF">M404DRAFT_992248</name>
</gene>
<keyword evidence="1" id="KW-1133">Transmembrane helix</keyword>
<dbReference type="EMBL" id="KN831945">
    <property type="protein sequence ID" value="KIO13986.1"/>
    <property type="molecule type" value="Genomic_DNA"/>
</dbReference>
<keyword evidence="1" id="KW-0472">Membrane</keyword>
<evidence type="ECO:0000313" key="3">
    <source>
        <dbReference type="Proteomes" id="UP000054217"/>
    </source>
</evidence>
<sequence>MNDLEQARKEKVTTEHDVIDDAIRDRGERYIVFSIPVGVLYRPPEIKLKNIKSKYYLGKVWLGVTSTMCASYFLE</sequence>
<dbReference type="HOGENOM" id="CLU_2672070_0_0_1"/>
<proteinExistence type="predicted"/>
<dbReference type="AlphaFoldDB" id="A0A0C3PX43"/>
<keyword evidence="1" id="KW-0812">Transmembrane</keyword>
<organism evidence="2 3">
    <name type="scientific">Pisolithus tinctorius Marx 270</name>
    <dbReference type="NCBI Taxonomy" id="870435"/>
    <lineage>
        <taxon>Eukaryota</taxon>
        <taxon>Fungi</taxon>
        <taxon>Dikarya</taxon>
        <taxon>Basidiomycota</taxon>
        <taxon>Agaricomycotina</taxon>
        <taxon>Agaricomycetes</taxon>
        <taxon>Agaricomycetidae</taxon>
        <taxon>Boletales</taxon>
        <taxon>Sclerodermatineae</taxon>
        <taxon>Pisolithaceae</taxon>
        <taxon>Pisolithus</taxon>
    </lineage>
</organism>
<protein>
    <submittedName>
        <fullName evidence="2">Uncharacterized protein</fullName>
    </submittedName>
</protein>
<accession>A0A0C3PX43</accession>
<evidence type="ECO:0000313" key="2">
    <source>
        <dbReference type="EMBL" id="KIO13986.1"/>
    </source>
</evidence>
<dbReference type="InParanoid" id="A0A0C3PX43"/>
<name>A0A0C3PX43_PISTI</name>
<reference evidence="2 3" key="1">
    <citation type="submission" date="2014-04" db="EMBL/GenBank/DDBJ databases">
        <authorList>
            <consortium name="DOE Joint Genome Institute"/>
            <person name="Kuo A."/>
            <person name="Kohler A."/>
            <person name="Costa M.D."/>
            <person name="Nagy L.G."/>
            <person name="Floudas D."/>
            <person name="Copeland A."/>
            <person name="Barry K.W."/>
            <person name="Cichocki N."/>
            <person name="Veneault-Fourrey C."/>
            <person name="LaButti K."/>
            <person name="Lindquist E.A."/>
            <person name="Lipzen A."/>
            <person name="Lundell T."/>
            <person name="Morin E."/>
            <person name="Murat C."/>
            <person name="Sun H."/>
            <person name="Tunlid A."/>
            <person name="Henrissat B."/>
            <person name="Grigoriev I.V."/>
            <person name="Hibbett D.S."/>
            <person name="Martin F."/>
            <person name="Nordberg H.P."/>
            <person name="Cantor M.N."/>
            <person name="Hua S.X."/>
        </authorList>
    </citation>
    <scope>NUCLEOTIDE SEQUENCE [LARGE SCALE GENOMIC DNA]</scope>
    <source>
        <strain evidence="2 3">Marx 270</strain>
    </source>
</reference>
<dbReference type="STRING" id="870435.A0A0C3PX43"/>
<evidence type="ECO:0000256" key="1">
    <source>
        <dbReference type="SAM" id="Phobius"/>
    </source>
</evidence>
<dbReference type="OrthoDB" id="9450131at2759"/>
<feature type="transmembrane region" description="Helical" evidence="1">
    <location>
        <begin position="56"/>
        <end position="74"/>
    </location>
</feature>
<keyword evidence="3" id="KW-1185">Reference proteome</keyword>
<reference evidence="3" key="2">
    <citation type="submission" date="2015-01" db="EMBL/GenBank/DDBJ databases">
        <title>Evolutionary Origins and Diversification of the Mycorrhizal Mutualists.</title>
        <authorList>
            <consortium name="DOE Joint Genome Institute"/>
            <consortium name="Mycorrhizal Genomics Consortium"/>
            <person name="Kohler A."/>
            <person name="Kuo A."/>
            <person name="Nagy L.G."/>
            <person name="Floudas D."/>
            <person name="Copeland A."/>
            <person name="Barry K.W."/>
            <person name="Cichocki N."/>
            <person name="Veneault-Fourrey C."/>
            <person name="LaButti K."/>
            <person name="Lindquist E.A."/>
            <person name="Lipzen A."/>
            <person name="Lundell T."/>
            <person name="Morin E."/>
            <person name="Murat C."/>
            <person name="Riley R."/>
            <person name="Ohm R."/>
            <person name="Sun H."/>
            <person name="Tunlid A."/>
            <person name="Henrissat B."/>
            <person name="Grigoriev I.V."/>
            <person name="Hibbett D.S."/>
            <person name="Martin F."/>
        </authorList>
    </citation>
    <scope>NUCLEOTIDE SEQUENCE [LARGE SCALE GENOMIC DNA]</scope>
    <source>
        <strain evidence="3">Marx 270</strain>
    </source>
</reference>
<dbReference type="Proteomes" id="UP000054217">
    <property type="component" value="Unassembled WGS sequence"/>
</dbReference>